<dbReference type="InParanoid" id="A0A5J5EEP1"/>
<feature type="transmembrane region" description="Helical" evidence="1">
    <location>
        <begin position="38"/>
        <end position="59"/>
    </location>
</feature>
<dbReference type="AlphaFoldDB" id="A0A5J5EEP1"/>
<dbReference type="InterPro" id="IPR004843">
    <property type="entry name" value="Calcineurin-like_PHP"/>
</dbReference>
<organism evidence="3 4">
    <name type="scientific">Sphaerosporella brunnea</name>
    <dbReference type="NCBI Taxonomy" id="1250544"/>
    <lineage>
        <taxon>Eukaryota</taxon>
        <taxon>Fungi</taxon>
        <taxon>Dikarya</taxon>
        <taxon>Ascomycota</taxon>
        <taxon>Pezizomycotina</taxon>
        <taxon>Pezizomycetes</taxon>
        <taxon>Pezizales</taxon>
        <taxon>Pyronemataceae</taxon>
        <taxon>Sphaerosporella</taxon>
    </lineage>
</organism>
<dbReference type="Pfam" id="PF00149">
    <property type="entry name" value="Metallophos"/>
    <property type="match status" value="1"/>
</dbReference>
<evidence type="ECO:0000256" key="1">
    <source>
        <dbReference type="SAM" id="Phobius"/>
    </source>
</evidence>
<evidence type="ECO:0000313" key="4">
    <source>
        <dbReference type="Proteomes" id="UP000326924"/>
    </source>
</evidence>
<keyword evidence="4" id="KW-1185">Reference proteome</keyword>
<evidence type="ECO:0000259" key="2">
    <source>
        <dbReference type="Pfam" id="PF00149"/>
    </source>
</evidence>
<feature type="domain" description="Calcineurin-like phosphoesterase" evidence="2">
    <location>
        <begin position="247"/>
        <end position="506"/>
    </location>
</feature>
<dbReference type="Proteomes" id="UP000326924">
    <property type="component" value="Unassembled WGS sequence"/>
</dbReference>
<dbReference type="InterPro" id="IPR029052">
    <property type="entry name" value="Metallo-depent_PP-like"/>
</dbReference>
<dbReference type="CDD" id="cd07383">
    <property type="entry name" value="MPP_Dcr2"/>
    <property type="match status" value="1"/>
</dbReference>
<dbReference type="PANTHER" id="PTHR32440:SF0">
    <property type="entry name" value="PHOSPHATASE DCR2-RELATED"/>
    <property type="match status" value="1"/>
</dbReference>
<dbReference type="FunCoup" id="A0A5J5EEP1">
    <property type="interactions" value="51"/>
</dbReference>
<keyword evidence="1" id="KW-0472">Membrane</keyword>
<gene>
    <name evidence="3" type="ORF">FN846DRAFT_519747</name>
</gene>
<name>A0A5J5EEP1_9PEZI</name>
<proteinExistence type="predicted"/>
<dbReference type="Gene3D" id="3.60.21.10">
    <property type="match status" value="1"/>
</dbReference>
<reference evidence="3 4" key="1">
    <citation type="submission" date="2019-09" db="EMBL/GenBank/DDBJ databases">
        <title>Draft genome of the ectomycorrhizal ascomycete Sphaerosporella brunnea.</title>
        <authorList>
            <consortium name="DOE Joint Genome Institute"/>
            <person name="Benucci G.M."/>
            <person name="Marozzi G."/>
            <person name="Antonielli L."/>
            <person name="Sanchez S."/>
            <person name="Marco P."/>
            <person name="Wang X."/>
            <person name="Falini L.B."/>
            <person name="Barry K."/>
            <person name="Haridas S."/>
            <person name="Lipzen A."/>
            <person name="Labutti K."/>
            <person name="Grigoriev I.V."/>
            <person name="Murat C."/>
            <person name="Martin F."/>
            <person name="Albertini E."/>
            <person name="Donnini D."/>
            <person name="Bonito G."/>
        </authorList>
    </citation>
    <scope>NUCLEOTIDE SEQUENCE [LARGE SCALE GENOMIC DNA]</scope>
    <source>
        <strain evidence="3 4">Sb_GMNB300</strain>
    </source>
</reference>
<comment type="caution">
    <text evidence="3">The sequence shown here is derived from an EMBL/GenBank/DDBJ whole genome shotgun (WGS) entry which is preliminary data.</text>
</comment>
<protein>
    <submittedName>
        <fullName evidence="3">Metallo-dependent phosphatase-like protein</fullName>
    </submittedName>
</protein>
<dbReference type="EMBL" id="VXIS01000433">
    <property type="protein sequence ID" value="KAA8893507.1"/>
    <property type="molecule type" value="Genomic_DNA"/>
</dbReference>
<accession>A0A5J5EEP1</accession>
<sequence>MWRPRRELPPAFGRSRCHAFPHNLHQLLPRPRTMARRILRTIIKVTLLSVVVGALLFILDTRFRVLPSSADKYLHAFLPEHHDGHVVTDITYLSCSRFGSCTLPQSEGWTRVEKDLNLGTGWVQRGYLFFKRKLETEFAPTKGEKVVVDIKISRLQPGASEGAGEKSGAMWEQRPGSLWIKRQPKLSSEAITAVEVLFGPDAHEVREGWVLKEGSLNVGEQPRITVRRGQRVVPKRPQVMMGKDHKLKIIQVSDLHLSTGVGHCREPAPPSTAKNCEADPRTLDFLRRILDDEKPDVAVLTGDQINGDTSPDVQTALFKFAEPFITRKIPFATILGNHDDESVMTREQILRLTAQLPYSLSEVGPEMGPIIKDSKGREVREGGAGNYVVEVVAHNRAEHSALTMYFLDSHSYSPDPDVDGYDWIKDYQIDWFKKTATSLKDEHAKYTYIHLNMAFIHIPLPEYRKTGLPMVGGWREGVTAPAHNSGFRQALVDAGVGVVSVGHDHANDFCKLDGLWMCYAGGSGFGGYGGYGDYIRRVRLFEIDAPTGRIKTWKRVEWEDQGKIDMQTIVEGGKVVEQS</sequence>
<dbReference type="PANTHER" id="PTHR32440">
    <property type="entry name" value="PHOSPHATASE DCR2-RELATED-RELATED"/>
    <property type="match status" value="1"/>
</dbReference>
<keyword evidence="1" id="KW-1133">Transmembrane helix</keyword>
<dbReference type="GO" id="GO:0004721">
    <property type="term" value="F:phosphoprotein phosphatase activity"/>
    <property type="evidence" value="ECO:0007669"/>
    <property type="project" value="TreeGrafter"/>
</dbReference>
<evidence type="ECO:0000313" key="3">
    <source>
        <dbReference type="EMBL" id="KAA8893507.1"/>
    </source>
</evidence>
<dbReference type="GO" id="GO:0005737">
    <property type="term" value="C:cytoplasm"/>
    <property type="evidence" value="ECO:0007669"/>
    <property type="project" value="TreeGrafter"/>
</dbReference>
<dbReference type="SUPFAM" id="SSF56300">
    <property type="entry name" value="Metallo-dependent phosphatases"/>
    <property type="match status" value="1"/>
</dbReference>
<dbReference type="OrthoDB" id="783096at2759"/>
<keyword evidence="1" id="KW-0812">Transmembrane</keyword>